<name>F4GK01_PARC1</name>
<proteinExistence type="predicted"/>
<feature type="transmembrane region" description="Helical" evidence="1">
    <location>
        <begin position="116"/>
        <end position="139"/>
    </location>
</feature>
<protein>
    <submittedName>
        <fullName evidence="2">Septum formation initiator</fullName>
    </submittedName>
</protein>
<dbReference type="HOGENOM" id="CLU_1748474_0_0_12"/>
<evidence type="ECO:0000313" key="2">
    <source>
        <dbReference type="EMBL" id="AEC01773.1"/>
    </source>
</evidence>
<organism evidence="2 3">
    <name type="scientific">Parasphaerochaeta coccoides (strain ATCC BAA-1237 / DSM 17374 / SPN1)</name>
    <name type="common">Sphaerochaeta coccoides</name>
    <dbReference type="NCBI Taxonomy" id="760011"/>
    <lineage>
        <taxon>Bacteria</taxon>
        <taxon>Pseudomonadati</taxon>
        <taxon>Spirochaetota</taxon>
        <taxon>Spirochaetia</taxon>
        <taxon>Spirochaetales</taxon>
        <taxon>Sphaerochaetaceae</taxon>
        <taxon>Parasphaerochaeta</taxon>
    </lineage>
</organism>
<dbReference type="OrthoDB" id="5187715at2"/>
<keyword evidence="1" id="KW-1133">Transmembrane helix</keyword>
<dbReference type="Proteomes" id="UP000007939">
    <property type="component" value="Chromosome"/>
</dbReference>
<accession>F4GK01</accession>
<dbReference type="RefSeq" id="WP_013739169.1">
    <property type="nucleotide sequence ID" value="NC_015436.1"/>
</dbReference>
<keyword evidence="3" id="KW-1185">Reference proteome</keyword>
<keyword evidence="1" id="KW-0472">Membrane</keyword>
<reference evidence="3" key="1">
    <citation type="submission" date="2011-04" db="EMBL/GenBank/DDBJ databases">
        <title>The complete genome of Spirochaeta coccoides DSM 17374.</title>
        <authorList>
            <person name="Lucas S."/>
            <person name="Copeland A."/>
            <person name="Lapidus A."/>
            <person name="Bruce D."/>
            <person name="Goodwin L."/>
            <person name="Pitluck S."/>
            <person name="Peters L."/>
            <person name="Kyrpides N."/>
            <person name="Mavromatis K."/>
            <person name="Pagani I."/>
            <person name="Ivanova N."/>
            <person name="Ovchinnikova G."/>
            <person name="Lu M."/>
            <person name="Detter J.C."/>
            <person name="Tapia R."/>
            <person name="Han C."/>
            <person name="Land M."/>
            <person name="Hauser L."/>
            <person name="Markowitz V."/>
            <person name="Cheng J.-F."/>
            <person name="Hugenholtz P."/>
            <person name="Woyke T."/>
            <person name="Wu D."/>
            <person name="Spring S."/>
            <person name="Schroeder M."/>
            <person name="Brambilla E."/>
            <person name="Klenk H.-P."/>
            <person name="Eisen J.A."/>
        </authorList>
    </citation>
    <scope>NUCLEOTIDE SEQUENCE [LARGE SCALE GENOMIC DNA]</scope>
    <source>
        <strain evidence="3">ATCC BAA-1237 / DSM 17374 / SPN1</strain>
    </source>
</reference>
<dbReference type="KEGG" id="scc:Spico_0545"/>
<gene>
    <name evidence="2" type="ordered locus">Spico_0545</name>
</gene>
<evidence type="ECO:0000313" key="3">
    <source>
        <dbReference type="Proteomes" id="UP000007939"/>
    </source>
</evidence>
<dbReference type="AlphaFoldDB" id="F4GK01"/>
<keyword evidence="1" id="KW-0812">Transmembrane</keyword>
<dbReference type="eggNOG" id="COG2919">
    <property type="taxonomic scope" value="Bacteria"/>
</dbReference>
<dbReference type="EMBL" id="CP002659">
    <property type="protein sequence ID" value="AEC01773.1"/>
    <property type="molecule type" value="Genomic_DNA"/>
</dbReference>
<feature type="transmembrane region" description="Helical" evidence="1">
    <location>
        <begin position="5"/>
        <end position="25"/>
    </location>
</feature>
<sequence>MTRKYLVSFTISFIILVSLGIGIFGKHGVISNRILRQTLEDKLYAEEMLRLQVEELERTEKEVSQGDELKDVAFRLGYTMDGDTVYYFSEPDVFDPLEDDKNEVNSQDGGKDFSGLSFGVISAIAGGISLAVIATMMLAGKRRSFRDDDIGWKKLPGDGQREKYDDYF</sequence>
<evidence type="ECO:0000256" key="1">
    <source>
        <dbReference type="SAM" id="Phobius"/>
    </source>
</evidence>
<reference evidence="2 3" key="2">
    <citation type="journal article" date="2012" name="Stand. Genomic Sci.">
        <title>Complete genome sequence of the termite hindgut bacterium Spirochaeta coccoides type strain (SPN1(T)), reclassification in the genus Sphaerochaeta as Sphaerochaeta coccoides comb. nov. and emendations of the family Spirochaetaceae and the genus Sphaerochaeta.</title>
        <authorList>
            <person name="Abt B."/>
            <person name="Han C."/>
            <person name="Scheuner C."/>
            <person name="Lu M."/>
            <person name="Lapidus A."/>
            <person name="Nolan M."/>
            <person name="Lucas S."/>
            <person name="Hammon N."/>
            <person name="Deshpande S."/>
            <person name="Cheng J.F."/>
            <person name="Tapia R."/>
            <person name="Goodwin L.A."/>
            <person name="Pitluck S."/>
            <person name="Liolios K."/>
            <person name="Pagani I."/>
            <person name="Ivanova N."/>
            <person name="Mavromatis K."/>
            <person name="Mikhailova N."/>
            <person name="Huntemann M."/>
            <person name="Pati A."/>
            <person name="Chen A."/>
            <person name="Palaniappan K."/>
            <person name="Land M."/>
            <person name="Hauser L."/>
            <person name="Brambilla E.M."/>
            <person name="Rohde M."/>
            <person name="Spring S."/>
            <person name="Gronow S."/>
            <person name="Goker M."/>
            <person name="Woyke T."/>
            <person name="Bristow J."/>
            <person name="Eisen J.A."/>
            <person name="Markowitz V."/>
            <person name="Hugenholtz P."/>
            <person name="Kyrpides N.C."/>
            <person name="Klenk H.P."/>
            <person name="Detter J.C."/>
        </authorList>
    </citation>
    <scope>NUCLEOTIDE SEQUENCE [LARGE SCALE GENOMIC DNA]</scope>
    <source>
        <strain evidence="3">ATCC BAA-1237 / DSM 17374 / SPN1</strain>
    </source>
</reference>
<dbReference type="STRING" id="760011.Spico_0545"/>